<proteinExistence type="predicted"/>
<organism evidence="1 2">
    <name type="scientific">Paenibacillus eucommiae</name>
    <dbReference type="NCBI Taxonomy" id="1355755"/>
    <lineage>
        <taxon>Bacteria</taxon>
        <taxon>Bacillati</taxon>
        <taxon>Bacillota</taxon>
        <taxon>Bacilli</taxon>
        <taxon>Bacillales</taxon>
        <taxon>Paenibacillaceae</taxon>
        <taxon>Paenibacillus</taxon>
    </lineage>
</organism>
<keyword evidence="2" id="KW-1185">Reference proteome</keyword>
<gene>
    <name evidence="1" type="ORF">J2Z66_000442</name>
</gene>
<sequence length="45" mass="5074">MNEHEYKITDYRLGTGKSDITPPFALPFAGFAHRSGDYTGVSRRL</sequence>
<name>A0ABS4IMR0_9BACL</name>
<dbReference type="Proteomes" id="UP001519287">
    <property type="component" value="Unassembled WGS sequence"/>
</dbReference>
<reference evidence="1 2" key="1">
    <citation type="submission" date="2021-03" db="EMBL/GenBank/DDBJ databases">
        <title>Genomic Encyclopedia of Type Strains, Phase IV (KMG-IV): sequencing the most valuable type-strain genomes for metagenomic binning, comparative biology and taxonomic classification.</title>
        <authorList>
            <person name="Goeker M."/>
        </authorList>
    </citation>
    <scope>NUCLEOTIDE SEQUENCE [LARGE SCALE GENOMIC DNA]</scope>
    <source>
        <strain evidence="1 2">DSM 26048</strain>
    </source>
</reference>
<dbReference type="RefSeq" id="WP_209969349.1">
    <property type="nucleotide sequence ID" value="NZ_JAGGLB010000001.1"/>
</dbReference>
<evidence type="ECO:0000313" key="1">
    <source>
        <dbReference type="EMBL" id="MBP1988847.1"/>
    </source>
</evidence>
<accession>A0ABS4IMR0</accession>
<protein>
    <submittedName>
        <fullName evidence="1">Uncharacterized protein</fullName>
    </submittedName>
</protein>
<evidence type="ECO:0000313" key="2">
    <source>
        <dbReference type="Proteomes" id="UP001519287"/>
    </source>
</evidence>
<comment type="caution">
    <text evidence="1">The sequence shown here is derived from an EMBL/GenBank/DDBJ whole genome shotgun (WGS) entry which is preliminary data.</text>
</comment>
<dbReference type="EMBL" id="JAGGLB010000001">
    <property type="protein sequence ID" value="MBP1988847.1"/>
    <property type="molecule type" value="Genomic_DNA"/>
</dbReference>